<evidence type="ECO:0000313" key="1">
    <source>
        <dbReference type="EMBL" id="MQM15941.1"/>
    </source>
</evidence>
<comment type="caution">
    <text evidence="1">The sequence shown here is derived from an EMBL/GenBank/DDBJ whole genome shotgun (WGS) entry which is preliminary data.</text>
</comment>
<keyword evidence="2" id="KW-1185">Reference proteome</keyword>
<dbReference type="Proteomes" id="UP000652761">
    <property type="component" value="Unassembled WGS sequence"/>
</dbReference>
<proteinExistence type="predicted"/>
<accession>A0A843X9E5</accession>
<organism evidence="1 2">
    <name type="scientific">Colocasia esculenta</name>
    <name type="common">Wild taro</name>
    <name type="synonym">Arum esculentum</name>
    <dbReference type="NCBI Taxonomy" id="4460"/>
    <lineage>
        <taxon>Eukaryota</taxon>
        <taxon>Viridiplantae</taxon>
        <taxon>Streptophyta</taxon>
        <taxon>Embryophyta</taxon>
        <taxon>Tracheophyta</taxon>
        <taxon>Spermatophyta</taxon>
        <taxon>Magnoliopsida</taxon>
        <taxon>Liliopsida</taxon>
        <taxon>Araceae</taxon>
        <taxon>Aroideae</taxon>
        <taxon>Colocasieae</taxon>
        <taxon>Colocasia</taxon>
    </lineage>
</organism>
<name>A0A843X9E5_COLES</name>
<evidence type="ECO:0000313" key="2">
    <source>
        <dbReference type="Proteomes" id="UP000652761"/>
    </source>
</evidence>
<dbReference type="AlphaFoldDB" id="A0A843X9E5"/>
<gene>
    <name evidence="1" type="ORF">Taro_048897</name>
</gene>
<dbReference type="EMBL" id="NMUH01006756">
    <property type="protein sequence ID" value="MQM15941.1"/>
    <property type="molecule type" value="Genomic_DNA"/>
</dbReference>
<sequence>MPEVEKAPPFIEVGQRRSPSLRRFGVQAGPPPVWGGRCGHGKFSFSFLPHHCMGKFVLFIMFLTLCCGACQLAYQAENLHRDLLDVGYKIYQDKDIQRVFKYHMSIETCSIWTVFKPRKPHRDLLDVGYKIYQDRDIQRVFKYHMSIETCSIWTVFKPLDPHRNLLDVGYKIYQDRDIQRVFKYHMSIETCSIWTVFKPLDPHRDLLDVGMWREGDVGAVYDGDLPLFSTLSGTPHSILNKE</sequence>
<reference evidence="1" key="1">
    <citation type="submission" date="2017-07" db="EMBL/GenBank/DDBJ databases">
        <title>Taro Niue Genome Assembly and Annotation.</title>
        <authorList>
            <person name="Atibalentja N."/>
            <person name="Keating K."/>
            <person name="Fields C.J."/>
        </authorList>
    </citation>
    <scope>NUCLEOTIDE SEQUENCE</scope>
    <source>
        <strain evidence="1">Niue_2</strain>
        <tissue evidence="1">Leaf</tissue>
    </source>
</reference>
<protein>
    <submittedName>
        <fullName evidence="1">Uncharacterized protein</fullName>
    </submittedName>
</protein>